<evidence type="ECO:0000313" key="3">
    <source>
        <dbReference type="Proteomes" id="UP001217044"/>
    </source>
</evidence>
<proteinExistence type="predicted"/>
<keyword evidence="3" id="KW-1185">Reference proteome</keyword>
<dbReference type="EMBL" id="CP115165">
    <property type="protein sequence ID" value="WDA58094.1"/>
    <property type="molecule type" value="Genomic_DNA"/>
</dbReference>
<sequence>MPVPALHVPTLPSGTHPIGNYQMHPDPGSGRYRIQVQCAGHWHAVTVLPGEERLLVTLLQAPFPAVQDGWIVAARSPLGGPLT</sequence>
<dbReference type="Proteomes" id="UP001217044">
    <property type="component" value="Chromosome"/>
</dbReference>
<reference evidence="2 3" key="1">
    <citation type="submission" date="2022-12" db="EMBL/GenBank/DDBJ databases">
        <title>Genome Sequence of Deinococcus aquaticus Type Strain PB314.</title>
        <authorList>
            <person name="Albert C."/>
            <person name="Hill J."/>
            <person name="Boren L."/>
            <person name="Scholz-Ng S."/>
            <person name="Fatema N."/>
            <person name="Grosso R."/>
            <person name="Soboslay E."/>
            <person name="Tuohy J."/>
        </authorList>
    </citation>
    <scope>NUCLEOTIDE SEQUENCE [LARGE SCALE GENOMIC DNA]</scope>
    <source>
        <strain evidence="2 3">PB-314</strain>
    </source>
</reference>
<protein>
    <submittedName>
        <fullName evidence="2">Uncharacterized protein</fullName>
    </submittedName>
</protein>
<accession>A0ABY7UYU7</accession>
<organism evidence="2 3">
    <name type="scientific">Deinococcus aquaticus</name>
    <dbReference type="NCBI Taxonomy" id="328692"/>
    <lineage>
        <taxon>Bacteria</taxon>
        <taxon>Thermotogati</taxon>
        <taxon>Deinococcota</taxon>
        <taxon>Deinococci</taxon>
        <taxon>Deinococcales</taxon>
        <taxon>Deinococcaceae</taxon>
        <taxon>Deinococcus</taxon>
    </lineage>
</organism>
<name>A0ABY7UYU7_9DEIO</name>
<evidence type="ECO:0000256" key="1">
    <source>
        <dbReference type="SAM" id="MobiDB-lite"/>
    </source>
</evidence>
<evidence type="ECO:0000313" key="2">
    <source>
        <dbReference type="EMBL" id="WDA58094.1"/>
    </source>
</evidence>
<gene>
    <name evidence="2" type="ORF">M8445_12160</name>
</gene>
<feature type="region of interest" description="Disordered" evidence="1">
    <location>
        <begin position="1"/>
        <end position="24"/>
    </location>
</feature>
<dbReference type="RefSeq" id="WP_273988014.1">
    <property type="nucleotide sequence ID" value="NZ_BAABQT010000003.1"/>
</dbReference>